<gene>
    <name evidence="9" type="ORF">LSAA_8731</name>
</gene>
<keyword evidence="4" id="KW-0863">Zinc-finger</keyword>
<dbReference type="GO" id="GO:0000981">
    <property type="term" value="F:DNA-binding transcription factor activity, RNA polymerase II-specific"/>
    <property type="evidence" value="ECO:0007669"/>
    <property type="project" value="TreeGrafter"/>
</dbReference>
<dbReference type="Gene3D" id="3.30.160.60">
    <property type="entry name" value="Classic Zinc Finger"/>
    <property type="match status" value="2"/>
</dbReference>
<keyword evidence="6" id="KW-0539">Nucleus</keyword>
<evidence type="ECO:0000256" key="4">
    <source>
        <dbReference type="ARBA" id="ARBA00022771"/>
    </source>
</evidence>
<dbReference type="GO" id="GO:0008270">
    <property type="term" value="F:zinc ion binding"/>
    <property type="evidence" value="ECO:0007669"/>
    <property type="project" value="UniProtKB-KW"/>
</dbReference>
<evidence type="ECO:0000313" key="9">
    <source>
        <dbReference type="EMBL" id="CAF2926424.1"/>
    </source>
</evidence>
<keyword evidence="3" id="KW-0677">Repeat</keyword>
<dbReference type="InterPro" id="IPR013087">
    <property type="entry name" value="Znf_C2H2_type"/>
</dbReference>
<evidence type="ECO:0000313" key="10">
    <source>
        <dbReference type="Proteomes" id="UP000675881"/>
    </source>
</evidence>
<dbReference type="Pfam" id="PF00096">
    <property type="entry name" value="zf-C2H2"/>
    <property type="match status" value="2"/>
</dbReference>
<dbReference type="EMBL" id="HG994583">
    <property type="protein sequence ID" value="CAF2926424.1"/>
    <property type="molecule type" value="Genomic_DNA"/>
</dbReference>
<dbReference type="GO" id="GO:0000978">
    <property type="term" value="F:RNA polymerase II cis-regulatory region sequence-specific DNA binding"/>
    <property type="evidence" value="ECO:0007669"/>
    <property type="project" value="TreeGrafter"/>
</dbReference>
<dbReference type="PANTHER" id="PTHR24388">
    <property type="entry name" value="ZINC FINGER PROTEIN"/>
    <property type="match status" value="1"/>
</dbReference>
<feature type="domain" description="C2H2-type" evidence="8">
    <location>
        <begin position="229"/>
        <end position="257"/>
    </location>
</feature>
<dbReference type="AlphaFoldDB" id="A0A7R8CYR2"/>
<evidence type="ECO:0000256" key="2">
    <source>
        <dbReference type="ARBA" id="ARBA00022723"/>
    </source>
</evidence>
<keyword evidence="2" id="KW-0479">Metal-binding</keyword>
<protein>
    <submittedName>
        <fullName evidence="9">KRAB</fullName>
    </submittedName>
</protein>
<comment type="subcellular location">
    <subcellularLocation>
        <location evidence="1">Nucleus</location>
    </subcellularLocation>
</comment>
<comment type="similarity">
    <text evidence="7">Belongs to the snail C2H2-type zinc-finger protein family.</text>
</comment>
<feature type="domain" description="C2H2-type" evidence="8">
    <location>
        <begin position="171"/>
        <end position="199"/>
    </location>
</feature>
<sequence>MGSTSTIPDRTDPIGLFINFKCFRSLTQNEEEPLETFASRVTQQSLLIGTFCDADRVLQAKNQVLWGMRSTVIREEALNNNWTLEEFMKGKKINLDLANIKTELPESLSCPEGNEFEDSFFENKDQDNIYQDADVFDEKTVQIFTYSPIHIKGEIEENGSVNNGNERGKHHKCSSCDMEFYNSSELVKHTKAIHEMSQDFKCKYCGRLFCRKFVMVQHIKSAHTFEKKHKCSICGKTYISKYHLTRHVKEAHEHYKRNCDICNKRIAGYGMISTLNSGLNVISDLDTIICTLVVSILVNQDSEDDIDWVREVHALLEMYN</sequence>
<dbReference type="GO" id="GO:0005634">
    <property type="term" value="C:nucleus"/>
    <property type="evidence" value="ECO:0007669"/>
    <property type="project" value="UniProtKB-SubCell"/>
</dbReference>
<dbReference type="PROSITE" id="PS00028">
    <property type="entry name" value="ZINC_FINGER_C2H2_1"/>
    <property type="match status" value="3"/>
</dbReference>
<accession>A0A7R8CYR2</accession>
<dbReference type="InterPro" id="IPR036236">
    <property type="entry name" value="Znf_C2H2_sf"/>
</dbReference>
<evidence type="ECO:0000256" key="1">
    <source>
        <dbReference type="ARBA" id="ARBA00004123"/>
    </source>
</evidence>
<dbReference type="SMART" id="SM00355">
    <property type="entry name" value="ZnF_C2H2"/>
    <property type="match status" value="3"/>
</dbReference>
<evidence type="ECO:0000256" key="7">
    <source>
        <dbReference type="ARBA" id="ARBA00037948"/>
    </source>
</evidence>
<dbReference type="PANTHER" id="PTHR24388:SF54">
    <property type="entry name" value="PROTEIN ESCARGOT"/>
    <property type="match status" value="1"/>
</dbReference>
<name>A0A7R8CYR2_LEPSM</name>
<evidence type="ECO:0000256" key="3">
    <source>
        <dbReference type="ARBA" id="ARBA00022737"/>
    </source>
</evidence>
<evidence type="ECO:0000259" key="8">
    <source>
        <dbReference type="PROSITE" id="PS50157"/>
    </source>
</evidence>
<dbReference type="PROSITE" id="PS50157">
    <property type="entry name" value="ZINC_FINGER_C2H2_2"/>
    <property type="match status" value="3"/>
</dbReference>
<keyword evidence="10" id="KW-1185">Reference proteome</keyword>
<dbReference type="OrthoDB" id="6077919at2759"/>
<reference evidence="9" key="1">
    <citation type="submission" date="2021-02" db="EMBL/GenBank/DDBJ databases">
        <authorList>
            <person name="Bekaert M."/>
        </authorList>
    </citation>
    <scope>NUCLEOTIDE SEQUENCE</scope>
    <source>
        <strain evidence="9">IoA-00</strain>
    </source>
</reference>
<evidence type="ECO:0000256" key="6">
    <source>
        <dbReference type="ARBA" id="ARBA00023242"/>
    </source>
</evidence>
<evidence type="ECO:0000256" key="5">
    <source>
        <dbReference type="ARBA" id="ARBA00022833"/>
    </source>
</evidence>
<dbReference type="Proteomes" id="UP000675881">
    <property type="component" value="Chromosome 4"/>
</dbReference>
<dbReference type="InterPro" id="IPR050527">
    <property type="entry name" value="Snail/Krueppel_Znf"/>
</dbReference>
<organism evidence="9 10">
    <name type="scientific">Lepeophtheirus salmonis</name>
    <name type="common">Salmon louse</name>
    <name type="synonym">Caligus salmonis</name>
    <dbReference type="NCBI Taxonomy" id="72036"/>
    <lineage>
        <taxon>Eukaryota</taxon>
        <taxon>Metazoa</taxon>
        <taxon>Ecdysozoa</taxon>
        <taxon>Arthropoda</taxon>
        <taxon>Crustacea</taxon>
        <taxon>Multicrustacea</taxon>
        <taxon>Hexanauplia</taxon>
        <taxon>Copepoda</taxon>
        <taxon>Siphonostomatoida</taxon>
        <taxon>Caligidae</taxon>
        <taxon>Lepeophtheirus</taxon>
    </lineage>
</organism>
<feature type="domain" description="C2H2-type" evidence="8">
    <location>
        <begin position="200"/>
        <end position="228"/>
    </location>
</feature>
<proteinExistence type="inferred from homology"/>
<dbReference type="SUPFAM" id="SSF57667">
    <property type="entry name" value="beta-beta-alpha zinc fingers"/>
    <property type="match status" value="2"/>
</dbReference>
<keyword evidence="5" id="KW-0862">Zinc</keyword>